<dbReference type="CDD" id="cd04647">
    <property type="entry name" value="LbH_MAT_like"/>
    <property type="match status" value="1"/>
</dbReference>
<dbReference type="OrthoDB" id="9801697at2"/>
<dbReference type="InterPro" id="IPR001451">
    <property type="entry name" value="Hexapep"/>
</dbReference>
<gene>
    <name evidence="2" type="ORF">SAMN04488101_10349</name>
</gene>
<organism evidence="2 3">
    <name type="scientific">Pedobacter nyackensis</name>
    <dbReference type="NCBI Taxonomy" id="475255"/>
    <lineage>
        <taxon>Bacteria</taxon>
        <taxon>Pseudomonadati</taxon>
        <taxon>Bacteroidota</taxon>
        <taxon>Sphingobacteriia</taxon>
        <taxon>Sphingobacteriales</taxon>
        <taxon>Sphingobacteriaceae</taxon>
        <taxon>Pedobacter</taxon>
    </lineage>
</organism>
<protein>
    <submittedName>
        <fullName evidence="2">Transferase hexapeptide (Six repeat-containing protein)</fullName>
    </submittedName>
</protein>
<keyword evidence="2" id="KW-0808">Transferase</keyword>
<keyword evidence="3" id="KW-1185">Reference proteome</keyword>
<dbReference type="InterPro" id="IPR050179">
    <property type="entry name" value="Trans_hexapeptide_repeat"/>
</dbReference>
<reference evidence="2 3" key="1">
    <citation type="submission" date="2017-04" db="EMBL/GenBank/DDBJ databases">
        <authorList>
            <person name="Afonso C.L."/>
            <person name="Miller P.J."/>
            <person name="Scott M.A."/>
            <person name="Spackman E."/>
            <person name="Goraichik I."/>
            <person name="Dimitrov K.M."/>
            <person name="Suarez D.L."/>
            <person name="Swayne D.E."/>
        </authorList>
    </citation>
    <scope>NUCLEOTIDE SEQUENCE [LARGE SCALE GENOMIC DNA]</scope>
    <source>
        <strain evidence="2 3">DSM 19625</strain>
    </source>
</reference>
<dbReference type="RefSeq" id="WP_084288846.1">
    <property type="nucleotide sequence ID" value="NZ_FWYB01000003.1"/>
</dbReference>
<comment type="similarity">
    <text evidence="1">Belongs to the transferase hexapeptide repeat family.</text>
</comment>
<dbReference type="STRING" id="475255.SAMN04488101_10349"/>
<dbReference type="Gene3D" id="2.160.10.10">
    <property type="entry name" value="Hexapeptide repeat proteins"/>
    <property type="match status" value="1"/>
</dbReference>
<accession>A0A1W2C1E1</accession>
<sequence>MKSLTRIQSLFTRFFRFKRSLIRNKYNRALPLNELLTDRWEKAKFLGFGQGTSVYDSSLIIGDVVIAENTWVGPFTVIDGSGGVEIGSNCSISAGVQIYSHDSVNWAISGGDKPYEYGPVKIGNNCYIGPNVVITKGVEIGDGVIIGANSFVNKSFGSKSKIAGNPAKQI</sequence>
<dbReference type="Pfam" id="PF00132">
    <property type="entry name" value="Hexapep"/>
    <property type="match status" value="1"/>
</dbReference>
<dbReference type="PANTHER" id="PTHR43300:SF11">
    <property type="entry name" value="ACETYLTRANSFERASE RV3034C-RELATED"/>
    <property type="match status" value="1"/>
</dbReference>
<dbReference type="SUPFAM" id="SSF51161">
    <property type="entry name" value="Trimeric LpxA-like enzymes"/>
    <property type="match status" value="1"/>
</dbReference>
<name>A0A1W2C1E1_9SPHI</name>
<dbReference type="PANTHER" id="PTHR43300">
    <property type="entry name" value="ACETYLTRANSFERASE"/>
    <property type="match status" value="1"/>
</dbReference>
<dbReference type="AlphaFoldDB" id="A0A1W2C1E1"/>
<evidence type="ECO:0000313" key="3">
    <source>
        <dbReference type="Proteomes" id="UP000192678"/>
    </source>
</evidence>
<dbReference type="Proteomes" id="UP000192678">
    <property type="component" value="Unassembled WGS sequence"/>
</dbReference>
<evidence type="ECO:0000313" key="2">
    <source>
        <dbReference type="EMBL" id="SMC79055.1"/>
    </source>
</evidence>
<dbReference type="InterPro" id="IPR011004">
    <property type="entry name" value="Trimer_LpxA-like_sf"/>
</dbReference>
<dbReference type="Pfam" id="PF14602">
    <property type="entry name" value="Hexapep_2"/>
    <property type="match status" value="1"/>
</dbReference>
<dbReference type="EMBL" id="FWYB01000003">
    <property type="protein sequence ID" value="SMC79055.1"/>
    <property type="molecule type" value="Genomic_DNA"/>
</dbReference>
<evidence type="ECO:0000256" key="1">
    <source>
        <dbReference type="ARBA" id="ARBA00007274"/>
    </source>
</evidence>
<proteinExistence type="inferred from homology"/>
<dbReference type="GO" id="GO:0016740">
    <property type="term" value="F:transferase activity"/>
    <property type="evidence" value="ECO:0007669"/>
    <property type="project" value="UniProtKB-KW"/>
</dbReference>